<dbReference type="EMBL" id="VBAI01000164">
    <property type="protein sequence ID" value="TMJ09249.1"/>
    <property type="molecule type" value="Genomic_DNA"/>
</dbReference>
<evidence type="ECO:0008006" key="3">
    <source>
        <dbReference type="Google" id="ProtNLM"/>
    </source>
</evidence>
<reference evidence="1 2" key="1">
    <citation type="journal article" date="2019" name="Nat. Microbiol.">
        <title>Mediterranean grassland soil C-N compound turnover is dependent on rainfall and depth, and is mediated by genomically divergent microorganisms.</title>
        <authorList>
            <person name="Diamond S."/>
            <person name="Andeer P.F."/>
            <person name="Li Z."/>
            <person name="Crits-Christoph A."/>
            <person name="Burstein D."/>
            <person name="Anantharaman K."/>
            <person name="Lane K.R."/>
            <person name="Thomas B.C."/>
            <person name="Pan C."/>
            <person name="Northen T.R."/>
            <person name="Banfield J.F."/>
        </authorList>
    </citation>
    <scope>NUCLEOTIDE SEQUENCE [LARGE SCALE GENOMIC DNA]</scope>
    <source>
        <strain evidence="1">NP_1</strain>
    </source>
</reference>
<comment type="caution">
    <text evidence="1">The sequence shown here is derived from an EMBL/GenBank/DDBJ whole genome shotgun (WGS) entry which is preliminary data.</text>
</comment>
<accession>A0A537LMJ9</accession>
<proteinExistence type="predicted"/>
<dbReference type="AlphaFoldDB" id="A0A537LMJ9"/>
<sequence length="244" mass="27922">MLRAYFDRSELPKYGIVVVAGYLSHVDLWDRFEPDWCKILRLEGLEFFHMADYVARQGPYKGWSDRRRLKVIKQLISVIDHVSLYHFATGLRTTDLDALIPKEQQHRELSPYGLCAICAAAGIMAWVRDRGSPSPIACVFESGDEHGGQIVDAFSSAKRKSDELDRRLLSWSFEDKRKIWGLQAADLLAYEAARQAVLNLGLRDHPVRQSLLRLLRRTRYDSNFLSIDALRKILFENGPSGDAI</sequence>
<gene>
    <name evidence="1" type="ORF">E6G98_10170</name>
</gene>
<name>A0A537LMJ9_9BACT</name>
<protein>
    <recommendedName>
        <fullName evidence="3">DUF3800 domain-containing protein</fullName>
    </recommendedName>
</protein>
<evidence type="ECO:0000313" key="1">
    <source>
        <dbReference type="EMBL" id="TMJ09249.1"/>
    </source>
</evidence>
<organism evidence="1 2">
    <name type="scientific">Candidatus Segetimicrobium genomatis</name>
    <dbReference type="NCBI Taxonomy" id="2569760"/>
    <lineage>
        <taxon>Bacteria</taxon>
        <taxon>Bacillati</taxon>
        <taxon>Candidatus Sysuimicrobiota</taxon>
        <taxon>Candidatus Sysuimicrobiia</taxon>
        <taxon>Candidatus Sysuimicrobiales</taxon>
        <taxon>Candidatus Segetimicrobiaceae</taxon>
        <taxon>Candidatus Segetimicrobium</taxon>
    </lineage>
</organism>
<dbReference type="Proteomes" id="UP000315217">
    <property type="component" value="Unassembled WGS sequence"/>
</dbReference>
<evidence type="ECO:0000313" key="2">
    <source>
        <dbReference type="Proteomes" id="UP000315217"/>
    </source>
</evidence>